<feature type="region of interest" description="Disordered" evidence="8">
    <location>
        <begin position="19"/>
        <end position="44"/>
    </location>
</feature>
<accession>A0A2T4ZIN6</accession>
<evidence type="ECO:0000256" key="4">
    <source>
        <dbReference type="ARBA" id="ARBA00022519"/>
    </source>
</evidence>
<evidence type="ECO:0000313" key="11">
    <source>
        <dbReference type="Proteomes" id="UP000241808"/>
    </source>
</evidence>
<evidence type="ECO:0000256" key="6">
    <source>
        <dbReference type="ARBA" id="ARBA00022989"/>
    </source>
</evidence>
<evidence type="ECO:0000313" key="10">
    <source>
        <dbReference type="EMBL" id="PTM61850.1"/>
    </source>
</evidence>
<dbReference type="RefSeq" id="WP_108174291.1">
    <property type="nucleotide sequence ID" value="NZ_PZZL01000001.1"/>
</dbReference>
<feature type="transmembrane region" description="Helical" evidence="9">
    <location>
        <begin position="83"/>
        <end position="106"/>
    </location>
</feature>
<reference evidence="10 11" key="1">
    <citation type="submission" date="2018-04" db="EMBL/GenBank/DDBJ databases">
        <title>Genomic Encyclopedia of Archaeal and Bacterial Type Strains, Phase II (KMG-II): from individual species to whole genera.</title>
        <authorList>
            <person name="Goeker M."/>
        </authorList>
    </citation>
    <scope>NUCLEOTIDE SEQUENCE [LARGE SCALE GENOMIC DNA]</scope>
    <source>
        <strain evidence="10 11">DSM 25521</strain>
    </source>
</reference>
<keyword evidence="7 9" id="KW-0472">Membrane</keyword>
<evidence type="ECO:0000256" key="3">
    <source>
        <dbReference type="ARBA" id="ARBA00022475"/>
    </source>
</evidence>
<dbReference type="EMBL" id="PZZL01000001">
    <property type="protein sequence ID" value="PTM61850.1"/>
    <property type="molecule type" value="Genomic_DNA"/>
</dbReference>
<feature type="transmembrane region" description="Helical" evidence="9">
    <location>
        <begin position="55"/>
        <end position="76"/>
    </location>
</feature>
<dbReference type="PANTHER" id="PTHR39342">
    <property type="entry name" value="UPF0283 MEMBRANE PROTEIN YCJF"/>
    <property type="match status" value="1"/>
</dbReference>
<gene>
    <name evidence="10" type="ORF">C8P69_101521</name>
</gene>
<keyword evidence="3" id="KW-1003">Cell membrane</keyword>
<evidence type="ECO:0000256" key="9">
    <source>
        <dbReference type="SAM" id="Phobius"/>
    </source>
</evidence>
<dbReference type="InterPro" id="IPR006507">
    <property type="entry name" value="UPF0283"/>
</dbReference>
<comment type="similarity">
    <text evidence="2">Belongs to the UPF0283 family.</text>
</comment>
<feature type="compositionally biased region" description="Pro residues" evidence="8">
    <location>
        <begin position="35"/>
        <end position="44"/>
    </location>
</feature>
<keyword evidence="4" id="KW-0997">Cell inner membrane</keyword>
<protein>
    <submittedName>
        <fullName evidence="10">Putative membrane protein</fullName>
    </submittedName>
</protein>
<evidence type="ECO:0000256" key="7">
    <source>
        <dbReference type="ARBA" id="ARBA00023136"/>
    </source>
</evidence>
<keyword evidence="6 9" id="KW-1133">Transmembrane helix</keyword>
<dbReference type="GO" id="GO:0005886">
    <property type="term" value="C:plasma membrane"/>
    <property type="evidence" value="ECO:0007669"/>
    <property type="project" value="UniProtKB-SubCell"/>
</dbReference>
<dbReference type="InterPro" id="IPR021147">
    <property type="entry name" value="DUF697"/>
</dbReference>
<dbReference type="OrthoDB" id="9816060at2"/>
<comment type="subcellular location">
    <subcellularLocation>
        <location evidence="1">Cell inner membrane</location>
        <topology evidence="1">Multi-pass membrane protein</topology>
    </subcellularLocation>
</comment>
<keyword evidence="5 9" id="KW-0812">Transmembrane</keyword>
<dbReference type="NCBIfam" id="TIGR01620">
    <property type="entry name" value="hyp_HI0043"/>
    <property type="match status" value="1"/>
</dbReference>
<proteinExistence type="inferred from homology"/>
<keyword evidence="11" id="KW-1185">Reference proteome</keyword>
<dbReference type="Pfam" id="PF05128">
    <property type="entry name" value="DUF697"/>
    <property type="match status" value="1"/>
</dbReference>
<dbReference type="AlphaFoldDB" id="A0A2T4ZIN6"/>
<name>A0A2T4ZIN6_9HYPH</name>
<comment type="caution">
    <text evidence="10">The sequence shown here is derived from an EMBL/GenBank/DDBJ whole genome shotgun (WGS) entry which is preliminary data.</text>
</comment>
<evidence type="ECO:0000256" key="8">
    <source>
        <dbReference type="SAM" id="MobiDB-lite"/>
    </source>
</evidence>
<sequence>MTRGSQPKPEVFRLDAKAVEIAPPSDAPVPTHTTPDPPADLAAPPPPPASWWTRFFWTGLGGLVSLAFGLAVSALIDDLFARAAWLGWVGLAALALFLVGGLALAIRELAALRSLARLDDLRERAAAALVARDDRAAGKVADDLLAAMAGNARTARGRTAAAAAFSDGIVDGMQRLRIVERELLEPLDREATRLVAEAARRVSVVTAVSPRAAIDLAMVFATAVRLIRRIAELYGGRPGTLGMWKLLRHVLGHMAVTGGMAAGDTILDQLVGQGLAAKLSAKLGEGVLNGLLTARLGITAIAVTRPLPYIGAPKPDVRDLVGDAVSWRGEPKEPPRA</sequence>
<dbReference type="Proteomes" id="UP000241808">
    <property type="component" value="Unassembled WGS sequence"/>
</dbReference>
<dbReference type="PANTHER" id="PTHR39342:SF1">
    <property type="entry name" value="UPF0283 MEMBRANE PROTEIN YCJF"/>
    <property type="match status" value="1"/>
</dbReference>
<organism evidence="10 11">
    <name type="scientific">Phreatobacter oligotrophus</name>
    <dbReference type="NCBI Taxonomy" id="1122261"/>
    <lineage>
        <taxon>Bacteria</taxon>
        <taxon>Pseudomonadati</taxon>
        <taxon>Pseudomonadota</taxon>
        <taxon>Alphaproteobacteria</taxon>
        <taxon>Hyphomicrobiales</taxon>
        <taxon>Phreatobacteraceae</taxon>
        <taxon>Phreatobacter</taxon>
    </lineage>
</organism>
<evidence type="ECO:0000256" key="5">
    <source>
        <dbReference type="ARBA" id="ARBA00022692"/>
    </source>
</evidence>
<evidence type="ECO:0000256" key="2">
    <source>
        <dbReference type="ARBA" id="ARBA00008255"/>
    </source>
</evidence>
<evidence type="ECO:0000256" key="1">
    <source>
        <dbReference type="ARBA" id="ARBA00004429"/>
    </source>
</evidence>